<comment type="caution">
    <text evidence="1">The sequence shown here is derived from an EMBL/GenBank/DDBJ whole genome shotgun (WGS) entry which is preliminary data.</text>
</comment>
<organism evidence="1 2">
    <name type="scientific">Puccinia graminis f. sp. tritici</name>
    <dbReference type="NCBI Taxonomy" id="56615"/>
    <lineage>
        <taxon>Eukaryota</taxon>
        <taxon>Fungi</taxon>
        <taxon>Dikarya</taxon>
        <taxon>Basidiomycota</taxon>
        <taxon>Pucciniomycotina</taxon>
        <taxon>Pucciniomycetes</taxon>
        <taxon>Pucciniales</taxon>
        <taxon>Pucciniaceae</taxon>
        <taxon>Puccinia</taxon>
    </lineage>
</organism>
<dbReference type="Proteomes" id="UP000325313">
    <property type="component" value="Unassembled WGS sequence"/>
</dbReference>
<evidence type="ECO:0000313" key="1">
    <source>
        <dbReference type="EMBL" id="KAA1138693.1"/>
    </source>
</evidence>
<dbReference type="AlphaFoldDB" id="A0A5B0SNE6"/>
<evidence type="ECO:0000313" key="2">
    <source>
        <dbReference type="Proteomes" id="UP000325313"/>
    </source>
</evidence>
<reference evidence="1 2" key="1">
    <citation type="submission" date="2019-05" db="EMBL/GenBank/DDBJ databases">
        <title>Emergence of the Ug99 lineage of the wheat stem rust pathogen through somatic hybridization.</title>
        <authorList>
            <person name="Li F."/>
            <person name="Upadhyaya N.M."/>
            <person name="Sperschneider J."/>
            <person name="Matny O."/>
            <person name="Nguyen-Phuc H."/>
            <person name="Mago R."/>
            <person name="Raley C."/>
            <person name="Miller M.E."/>
            <person name="Silverstein K.A.T."/>
            <person name="Henningsen E."/>
            <person name="Hirsch C.D."/>
            <person name="Visser B."/>
            <person name="Pretorius Z.A."/>
            <person name="Steffenson B.J."/>
            <person name="Schwessinger B."/>
            <person name="Dodds P.N."/>
            <person name="Figueroa M."/>
        </authorList>
    </citation>
    <scope>NUCLEOTIDE SEQUENCE [LARGE SCALE GENOMIC DNA]</scope>
    <source>
        <strain evidence="1 2">Ug99</strain>
    </source>
</reference>
<dbReference type="EMBL" id="VDEP01000002">
    <property type="protein sequence ID" value="KAA1138693.1"/>
    <property type="molecule type" value="Genomic_DNA"/>
</dbReference>
<sequence>MLEHYHSYPTVDGVNSHSHTSLWYFHFGQQWNHHGQSALNLFNTVVKKFLRRFQETLMHHQNDPTFHRVHENTGASLLNRYFEYLSHSSPPNMNALIGHPRLILSRMLEKLGYPQAV</sequence>
<proteinExistence type="predicted"/>
<protein>
    <submittedName>
        <fullName evidence="1">Uncharacterized protein</fullName>
    </submittedName>
</protein>
<accession>A0A5B0SNE6</accession>
<name>A0A5B0SNE6_PUCGR</name>
<gene>
    <name evidence="1" type="ORF">PGTUg99_034763</name>
</gene>